<name>A0A3P3YKT1_PLABS</name>
<feature type="transmembrane region" description="Helical" evidence="6">
    <location>
        <begin position="332"/>
        <end position="353"/>
    </location>
</feature>
<evidence type="ECO:0000313" key="9">
    <source>
        <dbReference type="Proteomes" id="UP000290189"/>
    </source>
</evidence>
<feature type="transmembrane region" description="Helical" evidence="6">
    <location>
        <begin position="275"/>
        <end position="297"/>
    </location>
</feature>
<comment type="subcellular location">
    <subcellularLocation>
        <location evidence="1">Membrane</location>
        <topology evidence="1">Multi-pass membrane protein</topology>
    </subcellularLocation>
</comment>
<proteinExistence type="predicted"/>
<keyword evidence="2 6" id="KW-0812">Transmembrane</keyword>
<dbReference type="InterPro" id="IPR037185">
    <property type="entry name" value="EmrE-like"/>
</dbReference>
<dbReference type="Pfam" id="PF03151">
    <property type="entry name" value="TPT"/>
    <property type="match status" value="1"/>
</dbReference>
<keyword evidence="3 6" id="KW-1133">Transmembrane helix</keyword>
<feature type="transmembrane region" description="Helical" evidence="6">
    <location>
        <begin position="236"/>
        <end position="255"/>
    </location>
</feature>
<evidence type="ECO:0000256" key="3">
    <source>
        <dbReference type="ARBA" id="ARBA00022989"/>
    </source>
</evidence>
<evidence type="ECO:0000256" key="1">
    <source>
        <dbReference type="ARBA" id="ARBA00004141"/>
    </source>
</evidence>
<accession>A0A3P3YKT1</accession>
<dbReference type="SUPFAM" id="SSF103481">
    <property type="entry name" value="Multidrug resistance efflux transporter EmrE"/>
    <property type="match status" value="1"/>
</dbReference>
<evidence type="ECO:0000256" key="5">
    <source>
        <dbReference type="SAM" id="MobiDB-lite"/>
    </source>
</evidence>
<keyword evidence="8" id="KW-0496">Mitochondrion</keyword>
<dbReference type="PANTHER" id="PTHR11132">
    <property type="entry name" value="SOLUTE CARRIER FAMILY 35"/>
    <property type="match status" value="1"/>
</dbReference>
<organism evidence="8 9">
    <name type="scientific">Plasmodiophora brassicae</name>
    <name type="common">Clubroot disease agent</name>
    <dbReference type="NCBI Taxonomy" id="37360"/>
    <lineage>
        <taxon>Eukaryota</taxon>
        <taxon>Sar</taxon>
        <taxon>Rhizaria</taxon>
        <taxon>Endomyxa</taxon>
        <taxon>Phytomyxea</taxon>
        <taxon>Plasmodiophorida</taxon>
        <taxon>Plasmodiophoridae</taxon>
        <taxon>Plasmodiophora</taxon>
    </lineage>
</organism>
<feature type="domain" description="Sugar phosphate transporter" evidence="7">
    <location>
        <begin position="57"/>
        <end position="346"/>
    </location>
</feature>
<geneLocation type="mitochondrion" evidence="8"/>
<protein>
    <recommendedName>
        <fullName evidence="7">Sugar phosphate transporter domain-containing protein</fullName>
    </recommendedName>
</protein>
<dbReference type="InterPro" id="IPR050186">
    <property type="entry name" value="TPT_transporter"/>
</dbReference>
<dbReference type="Proteomes" id="UP000290189">
    <property type="component" value="Unassembled WGS sequence"/>
</dbReference>
<feature type="transmembrane region" description="Helical" evidence="6">
    <location>
        <begin position="125"/>
        <end position="145"/>
    </location>
</feature>
<evidence type="ECO:0000256" key="6">
    <source>
        <dbReference type="SAM" id="Phobius"/>
    </source>
</evidence>
<feature type="transmembrane region" description="Helical" evidence="6">
    <location>
        <begin position="196"/>
        <end position="215"/>
    </location>
</feature>
<evidence type="ECO:0000256" key="2">
    <source>
        <dbReference type="ARBA" id="ARBA00022692"/>
    </source>
</evidence>
<dbReference type="EMBL" id="OVEO01000015">
    <property type="protein sequence ID" value="SPR00803.1"/>
    <property type="molecule type" value="Genomic_DNA"/>
</dbReference>
<feature type="transmembrane region" description="Helical" evidence="6">
    <location>
        <begin position="55"/>
        <end position="76"/>
    </location>
</feature>
<feature type="region of interest" description="Disordered" evidence="5">
    <location>
        <begin position="1"/>
        <end position="42"/>
    </location>
</feature>
<evidence type="ECO:0000259" key="7">
    <source>
        <dbReference type="Pfam" id="PF03151"/>
    </source>
</evidence>
<dbReference type="GO" id="GO:0016020">
    <property type="term" value="C:membrane"/>
    <property type="evidence" value="ECO:0007669"/>
    <property type="project" value="UniProtKB-SubCell"/>
</dbReference>
<dbReference type="AlphaFoldDB" id="A0A3P3YKT1"/>
<evidence type="ECO:0000313" key="8">
    <source>
        <dbReference type="EMBL" id="SPR00803.1"/>
    </source>
</evidence>
<reference evidence="8 9" key="1">
    <citation type="submission" date="2018-03" db="EMBL/GenBank/DDBJ databases">
        <authorList>
            <person name="Fogelqvist J."/>
        </authorList>
    </citation>
    <scope>NUCLEOTIDE SEQUENCE [LARGE SCALE GENOMIC DNA]</scope>
</reference>
<sequence>MADLTARVASPAPASARQAPVKAQQQQQQQQPDAAAAGANAPAGEPAANASFSSLFGLIICWYTSSIVAAKLNYVLMHELGGPVRLSLFQQTFVSVAGMIVLAVYDETTDRPANVTRRHQLDAVVPLSVTMTVMSIAYNAAMEYIPVSFLNTIKATIPFWTCIVCWLIQGQQYALTTRLSLLPIVGGVALASANEVGFHPVGFGLGVVSAFNQTFFNIRAKRILIRRLMTSMQLQVYTAILSTGFLAIALGVSYTTSSTGGDAMEPGSELRSTPFFLMLIVGLNYFGELRLSYVAINMLGSLGYSVADVFRRLIVIVSAVLLFGNTIQPLNIVGVCIAMFGILLYNLSILSAAKSAAPVPAWAKKTKGDPHAA</sequence>
<dbReference type="InterPro" id="IPR004853">
    <property type="entry name" value="Sugar_P_trans_dom"/>
</dbReference>
<feature type="transmembrane region" description="Helical" evidence="6">
    <location>
        <begin position="309"/>
        <end position="326"/>
    </location>
</feature>
<gene>
    <name evidence="8" type="ORF">PLBR_LOCUS8018</name>
</gene>
<keyword evidence="4 6" id="KW-0472">Membrane</keyword>
<feature type="transmembrane region" description="Helical" evidence="6">
    <location>
        <begin position="88"/>
        <end position="105"/>
    </location>
</feature>
<evidence type="ECO:0000256" key="4">
    <source>
        <dbReference type="ARBA" id="ARBA00023136"/>
    </source>
</evidence>